<gene>
    <name evidence="1" type="ORF">rosag_42630</name>
</gene>
<sequence>MTSEIDLVAPPVRIELPGEFWDSQVYAGGLLLFTREGSIRTLDWRQLVAELPIAEELRIVADAALLSNHRLYGAGARELISDPEVRSLLMSKFVRLSQAVVLWDAASRARVSEFENPVPHPHNDSEIHYDQLFLGGTSGLYQIATDPARRGKRTRQKRSDVAVLDLAAAHKTLAVAAGADGLFEAVITDTPHRDLAPLTTVLEETCSSCDWSFESLIASGPKNRLTFAEYDRVPASEPRAGRRIPYVRKFEQLLTESDLFGSEAGESAICWGAHERVYRALGSRVETVRYQPGRATENTPAFLSPEAHQIDMADSGLPPLSARTAAFGSVLELDDALHVIPTLGTSFTIPGEPVSWRVFPRSRDYLNHLHIVYEDRLVIYAFTHDYFADQDRKWSGFEVGRSETAVRTRRKE</sequence>
<reference evidence="1" key="1">
    <citation type="submission" date="2022-08" db="EMBL/GenBank/DDBJ databases">
        <title>Draft genome sequencing of Roseisolibacter agri AW1220.</title>
        <authorList>
            <person name="Tobiishi Y."/>
            <person name="Tonouchi A."/>
        </authorList>
    </citation>
    <scope>NUCLEOTIDE SEQUENCE</scope>
    <source>
        <strain evidence="1">AW1220</strain>
    </source>
</reference>
<evidence type="ECO:0000313" key="2">
    <source>
        <dbReference type="Proteomes" id="UP001161325"/>
    </source>
</evidence>
<dbReference type="RefSeq" id="WP_284352186.1">
    <property type="nucleotide sequence ID" value="NZ_BRXS01000007.1"/>
</dbReference>
<comment type="caution">
    <text evidence="1">The sequence shown here is derived from an EMBL/GenBank/DDBJ whole genome shotgun (WGS) entry which is preliminary data.</text>
</comment>
<protein>
    <submittedName>
        <fullName evidence="1">Uncharacterized protein</fullName>
    </submittedName>
</protein>
<name>A0AA37QJQ0_9BACT</name>
<dbReference type="AlphaFoldDB" id="A0AA37QJQ0"/>
<accession>A0AA37QJQ0</accession>
<keyword evidence="2" id="KW-1185">Reference proteome</keyword>
<evidence type="ECO:0000313" key="1">
    <source>
        <dbReference type="EMBL" id="GLC27750.1"/>
    </source>
</evidence>
<dbReference type="Proteomes" id="UP001161325">
    <property type="component" value="Unassembled WGS sequence"/>
</dbReference>
<dbReference type="EMBL" id="BRXS01000007">
    <property type="protein sequence ID" value="GLC27750.1"/>
    <property type="molecule type" value="Genomic_DNA"/>
</dbReference>
<organism evidence="1 2">
    <name type="scientific">Roseisolibacter agri</name>
    <dbReference type="NCBI Taxonomy" id="2014610"/>
    <lineage>
        <taxon>Bacteria</taxon>
        <taxon>Pseudomonadati</taxon>
        <taxon>Gemmatimonadota</taxon>
        <taxon>Gemmatimonadia</taxon>
        <taxon>Gemmatimonadales</taxon>
        <taxon>Gemmatimonadaceae</taxon>
        <taxon>Roseisolibacter</taxon>
    </lineage>
</organism>
<proteinExistence type="predicted"/>